<dbReference type="PROSITE" id="PS50041">
    <property type="entry name" value="C_TYPE_LECTIN_2"/>
    <property type="match status" value="1"/>
</dbReference>
<dbReference type="CDD" id="cd00037">
    <property type="entry name" value="CLECT"/>
    <property type="match status" value="1"/>
</dbReference>
<evidence type="ECO:0000313" key="4">
    <source>
        <dbReference type="EMBL" id="EEN42426.1"/>
    </source>
</evidence>
<dbReference type="GO" id="GO:0030246">
    <property type="term" value="F:carbohydrate binding"/>
    <property type="evidence" value="ECO:0007669"/>
    <property type="project" value="UniProtKB-KW"/>
</dbReference>
<keyword evidence="2" id="KW-1015">Disulfide bond</keyword>
<accession>C3ZYF2</accession>
<dbReference type="SUPFAM" id="SSF56436">
    <property type="entry name" value="C-type lectin-like"/>
    <property type="match status" value="1"/>
</dbReference>
<organism>
    <name type="scientific">Branchiostoma floridae</name>
    <name type="common">Florida lancelet</name>
    <name type="synonym">Amphioxus</name>
    <dbReference type="NCBI Taxonomy" id="7739"/>
    <lineage>
        <taxon>Eukaryota</taxon>
        <taxon>Metazoa</taxon>
        <taxon>Chordata</taxon>
        <taxon>Cephalochordata</taxon>
        <taxon>Leptocardii</taxon>
        <taxon>Amphioxiformes</taxon>
        <taxon>Branchiostomatidae</taxon>
        <taxon>Branchiostoma</taxon>
    </lineage>
</organism>
<dbReference type="InParanoid" id="C3ZYF2"/>
<sequence length="151" mass="17285">MTAVVDSFFPSSCPKGYTMWRGIYYKAFNTKKNFNDAAAACGEYGGTLVMPRDADTNAFLFSLHNAVSDRNFWFGLHDQHEEGSFEWLDGSALGTYNNWAPGQPNNWNNQDCVAYYPYEYRKHKWGDGQCDRQNYFICQTVPGTTYNGTIF</sequence>
<feature type="domain" description="C-type lectin" evidence="3">
    <location>
        <begin position="20"/>
        <end position="139"/>
    </location>
</feature>
<dbReference type="Pfam" id="PF00059">
    <property type="entry name" value="Lectin_C"/>
    <property type="match status" value="1"/>
</dbReference>
<evidence type="ECO:0000256" key="2">
    <source>
        <dbReference type="ARBA" id="ARBA00023157"/>
    </source>
</evidence>
<dbReference type="Gene3D" id="3.10.100.10">
    <property type="entry name" value="Mannose-Binding Protein A, subunit A"/>
    <property type="match status" value="1"/>
</dbReference>
<dbReference type="EMBL" id="GG666728">
    <property type="protein sequence ID" value="EEN42426.1"/>
    <property type="molecule type" value="Genomic_DNA"/>
</dbReference>
<dbReference type="AlphaFoldDB" id="C3ZYF2"/>
<dbReference type="PANTHER" id="PTHR22799">
    <property type="entry name" value="TETRANECTIN-RELATED"/>
    <property type="match status" value="1"/>
</dbReference>
<reference evidence="4" key="1">
    <citation type="journal article" date="2008" name="Nature">
        <title>The amphioxus genome and the evolution of the chordate karyotype.</title>
        <authorList>
            <consortium name="US DOE Joint Genome Institute (JGI-PGF)"/>
            <person name="Putnam N.H."/>
            <person name="Butts T."/>
            <person name="Ferrier D.E.K."/>
            <person name="Furlong R.F."/>
            <person name="Hellsten U."/>
            <person name="Kawashima T."/>
            <person name="Robinson-Rechavi M."/>
            <person name="Shoguchi E."/>
            <person name="Terry A."/>
            <person name="Yu J.-K."/>
            <person name="Benito-Gutierrez E.L."/>
            <person name="Dubchak I."/>
            <person name="Garcia-Fernandez J."/>
            <person name="Gibson-Brown J.J."/>
            <person name="Grigoriev I.V."/>
            <person name="Horton A.C."/>
            <person name="de Jong P.J."/>
            <person name="Jurka J."/>
            <person name="Kapitonov V.V."/>
            <person name="Kohara Y."/>
            <person name="Kuroki Y."/>
            <person name="Lindquist E."/>
            <person name="Lucas S."/>
            <person name="Osoegawa K."/>
            <person name="Pennacchio L.A."/>
            <person name="Salamov A.A."/>
            <person name="Satou Y."/>
            <person name="Sauka-Spengler T."/>
            <person name="Schmutz J."/>
            <person name="Shin-I T."/>
            <person name="Toyoda A."/>
            <person name="Bronner-Fraser M."/>
            <person name="Fujiyama A."/>
            <person name="Holland L.Z."/>
            <person name="Holland P.W.H."/>
            <person name="Satoh N."/>
            <person name="Rokhsar D.S."/>
        </authorList>
    </citation>
    <scope>NUCLEOTIDE SEQUENCE [LARGE SCALE GENOMIC DNA]</scope>
    <source>
        <strain evidence="4">S238N-H82</strain>
        <tissue evidence="4">Testes</tissue>
    </source>
</reference>
<proteinExistence type="predicted"/>
<protein>
    <recommendedName>
        <fullName evidence="3">C-type lectin domain-containing protein</fullName>
    </recommendedName>
</protein>
<keyword evidence="1" id="KW-0430">Lectin</keyword>
<dbReference type="PANTHER" id="PTHR22799:SF6">
    <property type="entry name" value="C-TYPE LECTIN DOMAIN FAMILY 4 MEMBER M-LIKE"/>
    <property type="match status" value="1"/>
</dbReference>
<dbReference type="InterPro" id="IPR016187">
    <property type="entry name" value="CTDL_fold"/>
</dbReference>
<dbReference type="FunFam" id="3.10.100.10:FF:000103">
    <property type="entry name" value="Uncharacterized protein"/>
    <property type="match status" value="1"/>
</dbReference>
<evidence type="ECO:0000259" key="3">
    <source>
        <dbReference type="PROSITE" id="PS50041"/>
    </source>
</evidence>
<dbReference type="InterPro" id="IPR016186">
    <property type="entry name" value="C-type_lectin-like/link_sf"/>
</dbReference>
<dbReference type="InterPro" id="IPR051663">
    <property type="entry name" value="CLec_Tetranectin-domain"/>
</dbReference>
<dbReference type="InterPro" id="IPR001304">
    <property type="entry name" value="C-type_lectin-like"/>
</dbReference>
<dbReference type="eggNOG" id="KOG4297">
    <property type="taxonomic scope" value="Eukaryota"/>
</dbReference>
<evidence type="ECO:0000256" key="1">
    <source>
        <dbReference type="ARBA" id="ARBA00022734"/>
    </source>
</evidence>
<dbReference type="SMART" id="SM00034">
    <property type="entry name" value="CLECT"/>
    <property type="match status" value="1"/>
</dbReference>
<name>C3ZYF2_BRAFL</name>
<dbReference type="InterPro" id="IPR018378">
    <property type="entry name" value="C-type_lectin_CS"/>
</dbReference>
<gene>
    <name evidence="4" type="ORF">BRAFLDRAFT_251564</name>
</gene>
<dbReference type="PROSITE" id="PS00615">
    <property type="entry name" value="C_TYPE_LECTIN_1"/>
    <property type="match status" value="1"/>
</dbReference>